<proteinExistence type="predicted"/>
<dbReference type="EMBL" id="VAWE01000001">
    <property type="protein sequence ID" value="TLQ46249.1"/>
    <property type="molecule type" value="Genomic_DNA"/>
</dbReference>
<gene>
    <name evidence="2" type="ORF">FEF34_27595</name>
</gene>
<keyword evidence="3" id="KW-1185">Reference proteome</keyword>
<evidence type="ECO:0000256" key="1">
    <source>
        <dbReference type="SAM" id="MobiDB-lite"/>
    </source>
</evidence>
<accession>A0A5R9EBL5</accession>
<feature type="region of interest" description="Disordered" evidence="1">
    <location>
        <begin position="1"/>
        <end position="26"/>
    </location>
</feature>
<organism evidence="2 3">
    <name type="scientific">Streptomyces marianii</name>
    <dbReference type="NCBI Taxonomy" id="1817406"/>
    <lineage>
        <taxon>Bacteria</taxon>
        <taxon>Bacillati</taxon>
        <taxon>Actinomycetota</taxon>
        <taxon>Actinomycetes</taxon>
        <taxon>Kitasatosporales</taxon>
        <taxon>Streptomycetaceae</taxon>
        <taxon>Streptomyces</taxon>
    </lineage>
</organism>
<dbReference type="Proteomes" id="UP000305921">
    <property type="component" value="Unassembled WGS sequence"/>
</dbReference>
<feature type="compositionally biased region" description="Gly residues" evidence="1">
    <location>
        <begin position="1"/>
        <end position="10"/>
    </location>
</feature>
<dbReference type="AlphaFoldDB" id="A0A5R9EBL5"/>
<reference evidence="2 3" key="1">
    <citation type="submission" date="2019-05" db="EMBL/GenBank/DDBJ databases">
        <title>Streptomyces marianii sp. nov., a novel marine actinomycete from southern coast of India.</title>
        <authorList>
            <person name="Iniyan A.M."/>
            <person name="Wink J."/>
            <person name="Ramprasad E."/>
            <person name="Ramana C.V."/>
            <person name="Bunk B."/>
            <person name="Sproer C."/>
            <person name="Joseph F.-J.R.S."/>
            <person name="Vincent S.G.P."/>
        </authorList>
    </citation>
    <scope>NUCLEOTIDE SEQUENCE [LARGE SCALE GENOMIC DNA]</scope>
    <source>
        <strain evidence="2 3">ICN19</strain>
    </source>
</reference>
<protein>
    <submittedName>
        <fullName evidence="2">Uncharacterized protein</fullName>
    </submittedName>
</protein>
<sequence length="73" mass="7843">MPGSQLGGGEIVTIKPAGRHGLGRHRGPDTFLIEHTVVVYQGRVHDGSTGRGGETIAEYKAKWDWPDAINFGS</sequence>
<comment type="caution">
    <text evidence="2">The sequence shown here is derived from an EMBL/GenBank/DDBJ whole genome shotgun (WGS) entry which is preliminary data.</text>
</comment>
<evidence type="ECO:0000313" key="2">
    <source>
        <dbReference type="EMBL" id="TLQ46249.1"/>
    </source>
</evidence>
<name>A0A5R9EBL5_9ACTN</name>
<dbReference type="RefSeq" id="WP_138055554.1">
    <property type="nucleotide sequence ID" value="NZ_VAWE01000001.1"/>
</dbReference>
<evidence type="ECO:0000313" key="3">
    <source>
        <dbReference type="Proteomes" id="UP000305921"/>
    </source>
</evidence>
<dbReference type="OrthoDB" id="582519at2"/>